<evidence type="ECO:0000313" key="1">
    <source>
        <dbReference type="EMBL" id="OAU96653.1"/>
    </source>
</evidence>
<dbReference type="PATRIC" id="fig|480.237.peg.4"/>
<name>A0A198UJK5_MORCA</name>
<protein>
    <submittedName>
        <fullName evidence="1">Uncharacterized protein</fullName>
    </submittedName>
</protein>
<sequence>MPKYGVAKLIYQAVTLKKAQNPINCHQINHYSRKTASGCFT</sequence>
<comment type="caution">
    <text evidence="1">The sequence shown here is derived from an EMBL/GenBank/DDBJ whole genome shotgun (WGS) entry which is preliminary data.</text>
</comment>
<accession>A0A198UJK5</accession>
<dbReference type="Proteomes" id="UP000078228">
    <property type="component" value="Unassembled WGS sequence"/>
</dbReference>
<proteinExistence type="predicted"/>
<dbReference type="EMBL" id="LXHC01000016">
    <property type="protein sequence ID" value="OAU96653.1"/>
    <property type="molecule type" value="Genomic_DNA"/>
</dbReference>
<organism evidence="1 2">
    <name type="scientific">Moraxella catarrhalis</name>
    <name type="common">Branhamella catarrhalis</name>
    <dbReference type="NCBI Taxonomy" id="480"/>
    <lineage>
        <taxon>Bacteria</taxon>
        <taxon>Pseudomonadati</taxon>
        <taxon>Pseudomonadota</taxon>
        <taxon>Gammaproteobacteria</taxon>
        <taxon>Moraxellales</taxon>
        <taxon>Moraxellaceae</taxon>
        <taxon>Moraxella</taxon>
    </lineage>
</organism>
<keyword evidence="2" id="KW-1185">Reference proteome</keyword>
<gene>
    <name evidence="1" type="ORF">AO384_0814</name>
</gene>
<reference evidence="1 2" key="1">
    <citation type="journal article" date="2016" name="Genome Biol. Evol.">
        <title>Comparative Genomic Analyses of the Moraxella catarrhalis Serosensitive and Seroresistant Lineages Demonstrate Their Independent Evolution.</title>
        <authorList>
            <person name="Earl J.P."/>
            <person name="de Vries S.P."/>
            <person name="Ahmed A."/>
            <person name="Powell E."/>
            <person name="Schultz M.P."/>
            <person name="Hermans P.W."/>
            <person name="Hill D.J."/>
            <person name="Zhou Z."/>
            <person name="Constantinidou C.I."/>
            <person name="Hu F.Z."/>
            <person name="Bootsma H.J."/>
            <person name="Ehrlich G.D."/>
        </authorList>
    </citation>
    <scope>NUCLEOTIDE SEQUENCE [LARGE SCALE GENOMIC DNA]</scope>
    <source>
        <strain evidence="1 2">Z7542</strain>
    </source>
</reference>
<dbReference type="AlphaFoldDB" id="A0A198UJK5"/>
<evidence type="ECO:0000313" key="2">
    <source>
        <dbReference type="Proteomes" id="UP000078228"/>
    </source>
</evidence>